<evidence type="ECO:0000259" key="1">
    <source>
        <dbReference type="PROSITE" id="PS50206"/>
    </source>
</evidence>
<sequence precursor="true">MSQSQSNLSPNSDRQPDAAIAGARTQGDIATSIAEDGEPAQISRRGFLRAGAVFSSLTLAGGVGYLWWRRQPPAHDHPRLTVAEAFANAKAQDLFLIDIRTPREWRATGVPVGSHQIDMRRDDFLTALDDVTGGERTAAIALICARGVRSARVTLALDAAGYTNVSDVPEGMLGSAAGVGWLRSNLPVARWSEQG</sequence>
<dbReference type="Pfam" id="PF00581">
    <property type="entry name" value="Rhodanese"/>
    <property type="match status" value="1"/>
</dbReference>
<dbReference type="STRING" id="1844006.PhaeoP97_01224"/>
<protein>
    <submittedName>
        <fullName evidence="2">Rhodanese-related protein sulfurtransferase</fullName>
    </submittedName>
</protein>
<accession>A0A1L3I3H2</accession>
<dbReference type="Gene3D" id="3.40.250.10">
    <property type="entry name" value="Rhodanese-like domain"/>
    <property type="match status" value="1"/>
</dbReference>
<dbReference type="InterPro" id="IPR001763">
    <property type="entry name" value="Rhodanese-like_dom"/>
</dbReference>
<keyword evidence="3" id="KW-1185">Reference proteome</keyword>
<dbReference type="Proteomes" id="UP000183859">
    <property type="component" value="Chromosome"/>
</dbReference>
<dbReference type="EMBL" id="CP016364">
    <property type="protein sequence ID" value="APG46649.1"/>
    <property type="molecule type" value="Genomic_DNA"/>
</dbReference>
<dbReference type="PROSITE" id="PS51318">
    <property type="entry name" value="TAT"/>
    <property type="match status" value="1"/>
</dbReference>
<dbReference type="CDD" id="cd00158">
    <property type="entry name" value="RHOD"/>
    <property type="match status" value="1"/>
</dbReference>
<dbReference type="SMART" id="SM00450">
    <property type="entry name" value="RHOD"/>
    <property type="match status" value="1"/>
</dbReference>
<dbReference type="GO" id="GO:0016740">
    <property type="term" value="F:transferase activity"/>
    <property type="evidence" value="ECO:0007669"/>
    <property type="project" value="UniProtKB-KW"/>
</dbReference>
<feature type="domain" description="Rhodanese" evidence="1">
    <location>
        <begin position="90"/>
        <end position="190"/>
    </location>
</feature>
<organism evidence="2 3">
    <name type="scientific">Phaeobacter porticola</name>
    <dbReference type="NCBI Taxonomy" id="1844006"/>
    <lineage>
        <taxon>Bacteria</taxon>
        <taxon>Pseudomonadati</taxon>
        <taxon>Pseudomonadota</taxon>
        <taxon>Alphaproteobacteria</taxon>
        <taxon>Rhodobacterales</taxon>
        <taxon>Roseobacteraceae</taxon>
        <taxon>Phaeobacter</taxon>
    </lineage>
</organism>
<dbReference type="AlphaFoldDB" id="A0A1L3I3H2"/>
<evidence type="ECO:0000313" key="3">
    <source>
        <dbReference type="Proteomes" id="UP000183859"/>
    </source>
</evidence>
<evidence type="ECO:0000313" key="2">
    <source>
        <dbReference type="EMBL" id="APG46649.1"/>
    </source>
</evidence>
<keyword evidence="2" id="KW-0808">Transferase</keyword>
<dbReference type="InterPro" id="IPR036873">
    <property type="entry name" value="Rhodanese-like_dom_sf"/>
</dbReference>
<name>A0A1L3I3H2_9RHOB</name>
<reference evidence="3" key="1">
    <citation type="submission" date="2016-07" db="EMBL/GenBank/DDBJ databases">
        <title>Phaeobacter portensis sp. nov., a tropodithietic acid producing bacterium isolated from a German harbor.</title>
        <authorList>
            <person name="Freese H.M."/>
            <person name="Bunk B."/>
            <person name="Breider S."/>
            <person name="Brinkhoff T."/>
        </authorList>
    </citation>
    <scope>NUCLEOTIDE SEQUENCE [LARGE SCALE GENOMIC DNA]</scope>
    <source>
        <strain evidence="3">P97</strain>
    </source>
</reference>
<proteinExistence type="predicted"/>
<dbReference type="OrthoDB" id="9812109at2"/>
<dbReference type="KEGG" id="php:PhaeoP97_01224"/>
<dbReference type="PROSITE" id="PS50206">
    <property type="entry name" value="RHODANESE_3"/>
    <property type="match status" value="1"/>
</dbReference>
<dbReference type="SUPFAM" id="SSF52821">
    <property type="entry name" value="Rhodanese/Cell cycle control phosphatase"/>
    <property type="match status" value="1"/>
</dbReference>
<dbReference type="RefSeq" id="WP_072504313.1">
    <property type="nucleotide sequence ID" value="NZ_CP016364.1"/>
</dbReference>
<gene>
    <name evidence="2" type="ORF">PhaeoP97_01224</name>
</gene>
<dbReference type="InterPro" id="IPR006311">
    <property type="entry name" value="TAT_signal"/>
</dbReference>